<gene>
    <name evidence="2" type="ORF">NDU88_006703</name>
</gene>
<evidence type="ECO:0000313" key="3">
    <source>
        <dbReference type="Proteomes" id="UP001066276"/>
    </source>
</evidence>
<dbReference type="AlphaFoldDB" id="A0AAV7PKG1"/>
<evidence type="ECO:0000313" key="2">
    <source>
        <dbReference type="EMBL" id="KAJ1128324.1"/>
    </source>
</evidence>
<dbReference type="Proteomes" id="UP001066276">
    <property type="component" value="Chromosome 7"/>
</dbReference>
<reference evidence="2" key="1">
    <citation type="journal article" date="2022" name="bioRxiv">
        <title>Sequencing and chromosome-scale assembly of the giantPleurodeles waltlgenome.</title>
        <authorList>
            <person name="Brown T."/>
            <person name="Elewa A."/>
            <person name="Iarovenko S."/>
            <person name="Subramanian E."/>
            <person name="Araus A.J."/>
            <person name="Petzold A."/>
            <person name="Susuki M."/>
            <person name="Suzuki K.-i.T."/>
            <person name="Hayashi T."/>
            <person name="Toyoda A."/>
            <person name="Oliveira C."/>
            <person name="Osipova E."/>
            <person name="Leigh N.D."/>
            <person name="Simon A."/>
            <person name="Yun M.H."/>
        </authorList>
    </citation>
    <scope>NUCLEOTIDE SEQUENCE</scope>
    <source>
        <strain evidence="2">20211129_DDA</strain>
        <tissue evidence="2">Liver</tissue>
    </source>
</reference>
<comment type="caution">
    <text evidence="2">The sequence shown here is derived from an EMBL/GenBank/DDBJ whole genome shotgun (WGS) entry which is preliminary data.</text>
</comment>
<name>A0AAV7PKG1_PLEWA</name>
<proteinExistence type="predicted"/>
<feature type="compositionally biased region" description="Basic and acidic residues" evidence="1">
    <location>
        <begin position="7"/>
        <end position="20"/>
    </location>
</feature>
<feature type="compositionally biased region" description="Low complexity" evidence="1">
    <location>
        <begin position="91"/>
        <end position="100"/>
    </location>
</feature>
<keyword evidence="3" id="KW-1185">Reference proteome</keyword>
<sequence>MRRRDGRSRERALQRLEPVARRAPGRTQQLEQRWIARGSGRRTAAQGERGDPEGGPQQWGTVLARGSSPLCPPPRIKQRWLTRSGRLSTLGRGAPAAGAEPRWRVRASTGRRTRPPCEDLPTRAVYRGRIDTGAAAL</sequence>
<feature type="region of interest" description="Disordered" evidence="1">
    <location>
        <begin position="87"/>
        <end position="119"/>
    </location>
</feature>
<protein>
    <submittedName>
        <fullName evidence="2">Uncharacterized protein</fullName>
    </submittedName>
</protein>
<organism evidence="2 3">
    <name type="scientific">Pleurodeles waltl</name>
    <name type="common">Iberian ribbed newt</name>
    <dbReference type="NCBI Taxonomy" id="8319"/>
    <lineage>
        <taxon>Eukaryota</taxon>
        <taxon>Metazoa</taxon>
        <taxon>Chordata</taxon>
        <taxon>Craniata</taxon>
        <taxon>Vertebrata</taxon>
        <taxon>Euteleostomi</taxon>
        <taxon>Amphibia</taxon>
        <taxon>Batrachia</taxon>
        <taxon>Caudata</taxon>
        <taxon>Salamandroidea</taxon>
        <taxon>Salamandridae</taxon>
        <taxon>Pleurodelinae</taxon>
        <taxon>Pleurodeles</taxon>
    </lineage>
</organism>
<accession>A0AAV7PKG1</accession>
<evidence type="ECO:0000256" key="1">
    <source>
        <dbReference type="SAM" id="MobiDB-lite"/>
    </source>
</evidence>
<feature type="region of interest" description="Disordered" evidence="1">
    <location>
        <begin position="1"/>
        <end position="58"/>
    </location>
</feature>
<dbReference type="EMBL" id="JANPWB010000011">
    <property type="protein sequence ID" value="KAJ1128324.1"/>
    <property type="molecule type" value="Genomic_DNA"/>
</dbReference>